<evidence type="ECO:0000313" key="7">
    <source>
        <dbReference type="EMBL" id="GAA3982386.1"/>
    </source>
</evidence>
<evidence type="ECO:0000256" key="4">
    <source>
        <dbReference type="ARBA" id="ARBA00022795"/>
    </source>
</evidence>
<dbReference type="InterPro" id="IPR036584">
    <property type="entry name" value="FliS_sf"/>
</dbReference>
<gene>
    <name evidence="7" type="primary">fliS</name>
    <name evidence="7" type="ORF">GCM10022279_02440</name>
</gene>
<dbReference type="NCBIfam" id="TIGR00208">
    <property type="entry name" value="fliS"/>
    <property type="match status" value="1"/>
</dbReference>
<name>A0ABP7QHW4_9BURK</name>
<organism evidence="7 8">
    <name type="scientific">Comamonas faecalis</name>
    <dbReference type="NCBI Taxonomy" id="1387849"/>
    <lineage>
        <taxon>Bacteria</taxon>
        <taxon>Pseudomonadati</taxon>
        <taxon>Pseudomonadota</taxon>
        <taxon>Betaproteobacteria</taxon>
        <taxon>Burkholderiales</taxon>
        <taxon>Comamonadaceae</taxon>
        <taxon>Comamonas</taxon>
    </lineage>
</organism>
<dbReference type="SUPFAM" id="SSF101116">
    <property type="entry name" value="Flagellar export chaperone FliS"/>
    <property type="match status" value="1"/>
</dbReference>
<evidence type="ECO:0000256" key="1">
    <source>
        <dbReference type="ARBA" id="ARBA00004514"/>
    </source>
</evidence>
<keyword evidence="8" id="KW-1185">Reference proteome</keyword>
<dbReference type="InterPro" id="IPR003713">
    <property type="entry name" value="FliS"/>
</dbReference>
<evidence type="ECO:0000256" key="6">
    <source>
        <dbReference type="PIRNR" id="PIRNR039090"/>
    </source>
</evidence>
<reference evidence="8" key="1">
    <citation type="journal article" date="2019" name="Int. J. Syst. Evol. Microbiol.">
        <title>The Global Catalogue of Microorganisms (GCM) 10K type strain sequencing project: providing services to taxonomists for standard genome sequencing and annotation.</title>
        <authorList>
            <consortium name="The Broad Institute Genomics Platform"/>
            <consortium name="The Broad Institute Genome Sequencing Center for Infectious Disease"/>
            <person name="Wu L."/>
            <person name="Ma J."/>
        </authorList>
    </citation>
    <scope>NUCLEOTIDE SEQUENCE [LARGE SCALE GENOMIC DNA]</scope>
    <source>
        <strain evidence="8">JCM 17561</strain>
    </source>
</reference>
<protein>
    <recommendedName>
        <fullName evidence="6">Flagellar secretion chaperone FliS</fullName>
    </recommendedName>
</protein>
<comment type="caution">
    <text evidence="7">The sequence shown here is derived from an EMBL/GenBank/DDBJ whole genome shotgun (WGS) entry which is preliminary data.</text>
</comment>
<evidence type="ECO:0000313" key="8">
    <source>
        <dbReference type="Proteomes" id="UP001501627"/>
    </source>
</evidence>
<keyword evidence="7" id="KW-0969">Cilium</keyword>
<dbReference type="PANTHER" id="PTHR34773:SF1">
    <property type="entry name" value="FLAGELLAR SECRETION CHAPERONE FLIS"/>
    <property type="match status" value="1"/>
</dbReference>
<evidence type="ECO:0000256" key="2">
    <source>
        <dbReference type="ARBA" id="ARBA00008787"/>
    </source>
</evidence>
<comment type="subcellular location">
    <subcellularLocation>
        <location evidence="1 6">Cytoplasm</location>
        <location evidence="1 6">Cytosol</location>
    </subcellularLocation>
</comment>
<dbReference type="PIRSF" id="PIRSF039090">
    <property type="entry name" value="Flis"/>
    <property type="match status" value="1"/>
</dbReference>
<sequence>MYTPPSARASAAAYRQVGVDSQVLSASPHGLIGLLFNELLVCLQGAATAIERRDVATKVRLMAKASRLIDEGLMSSLDVQAGGEVAANLQQLYAYCLLRLAQANAANDAAQVRDVQALLEPVIDGWRQIGGRA</sequence>
<comment type="similarity">
    <text evidence="2 6">Belongs to the FliS family.</text>
</comment>
<dbReference type="CDD" id="cd16098">
    <property type="entry name" value="FliS"/>
    <property type="match status" value="1"/>
</dbReference>
<keyword evidence="7" id="KW-0282">Flagellum</keyword>
<dbReference type="Pfam" id="PF02561">
    <property type="entry name" value="FliS"/>
    <property type="match status" value="1"/>
</dbReference>
<keyword evidence="7" id="KW-0966">Cell projection</keyword>
<dbReference type="PANTHER" id="PTHR34773">
    <property type="entry name" value="FLAGELLAR SECRETION CHAPERONE FLIS"/>
    <property type="match status" value="1"/>
</dbReference>
<dbReference type="Proteomes" id="UP001501627">
    <property type="component" value="Unassembled WGS sequence"/>
</dbReference>
<keyword evidence="4 6" id="KW-1005">Bacterial flagellum biogenesis</keyword>
<keyword evidence="5" id="KW-0143">Chaperone</keyword>
<dbReference type="Gene3D" id="1.20.120.340">
    <property type="entry name" value="Flagellar protein FliS"/>
    <property type="match status" value="1"/>
</dbReference>
<dbReference type="EMBL" id="BAABBP010000002">
    <property type="protein sequence ID" value="GAA3982386.1"/>
    <property type="molecule type" value="Genomic_DNA"/>
</dbReference>
<evidence type="ECO:0000256" key="5">
    <source>
        <dbReference type="ARBA" id="ARBA00023186"/>
    </source>
</evidence>
<evidence type="ECO:0000256" key="3">
    <source>
        <dbReference type="ARBA" id="ARBA00022490"/>
    </source>
</evidence>
<accession>A0ABP7QHW4</accession>
<keyword evidence="3 6" id="KW-0963">Cytoplasm</keyword>
<dbReference type="RefSeq" id="WP_103046463.1">
    <property type="nucleotide sequence ID" value="NZ_BAABBP010000002.1"/>
</dbReference>
<proteinExistence type="inferred from homology"/>